<dbReference type="AlphaFoldDB" id="A0A7R9ADC0"/>
<feature type="compositionally biased region" description="Polar residues" evidence="1">
    <location>
        <begin position="161"/>
        <end position="173"/>
    </location>
</feature>
<dbReference type="PANTHER" id="PTHR11005">
    <property type="entry name" value="LYSOSOMAL ACID LIPASE-RELATED"/>
    <property type="match status" value="1"/>
</dbReference>
<evidence type="ECO:0000313" key="4">
    <source>
        <dbReference type="Proteomes" id="UP000677054"/>
    </source>
</evidence>
<dbReference type="InterPro" id="IPR029058">
    <property type="entry name" value="AB_hydrolase_fold"/>
</dbReference>
<dbReference type="InterPro" id="IPR018816">
    <property type="entry name" value="Cactin_central"/>
</dbReference>
<dbReference type="Proteomes" id="UP000677054">
    <property type="component" value="Unassembled WGS sequence"/>
</dbReference>
<dbReference type="Gene3D" id="3.40.50.1820">
    <property type="entry name" value="alpha/beta hydrolase"/>
    <property type="match status" value="1"/>
</dbReference>
<organism evidence="3">
    <name type="scientific">Darwinula stevensoni</name>
    <dbReference type="NCBI Taxonomy" id="69355"/>
    <lineage>
        <taxon>Eukaryota</taxon>
        <taxon>Metazoa</taxon>
        <taxon>Ecdysozoa</taxon>
        <taxon>Arthropoda</taxon>
        <taxon>Crustacea</taxon>
        <taxon>Oligostraca</taxon>
        <taxon>Ostracoda</taxon>
        <taxon>Podocopa</taxon>
        <taxon>Podocopida</taxon>
        <taxon>Darwinulocopina</taxon>
        <taxon>Darwinuloidea</taxon>
        <taxon>Darwinulidae</taxon>
        <taxon>Darwinula</taxon>
    </lineage>
</organism>
<dbReference type="Pfam" id="PF10312">
    <property type="entry name" value="Cactin_mid"/>
    <property type="match status" value="1"/>
</dbReference>
<evidence type="ECO:0000256" key="1">
    <source>
        <dbReference type="SAM" id="MobiDB-lite"/>
    </source>
</evidence>
<proteinExistence type="predicted"/>
<protein>
    <recommendedName>
        <fullName evidence="2">Splicing factor cactin central domain-containing protein</fullName>
    </recommendedName>
</protein>
<sequence>MEGKTELVTPSTFLQKDNKLKTGLARLHSKISTAVGPEKPIDLLLRYVGLGGKTEVAGMDMPYHLLEGLGLKELEELRRDIEVYKKLETSDKGEFWKDMAIIVGGKLRKLSRSEHSTQAETHVSNEESLISMLNVLMARARLCENHQTRVNKLQQMKERTTNGNALNGETNGFPSPPSRTAPRSPNEVEEEKAEIRAMVLELINKCNNIQHVEESAMRESSPTVEKVGLISKEKQVEVDDCDLSSKENTNESGKFFLPQPDLIAKHGYPVETHGDIRRVHARHPPDPPWFERTRQGTPDPRPPPTRPSLLLGRLARQRTRKGTRWHEMGKFDLPAILDAMTEKTGQEKLLMHPVSYPCHYKTQESLVAGLMSTAKDRYVPYPGHRSQLVYRSHIGIFAPFVNPVQAVLDVLLCHTPAGTSAQNIVHFAQEVYAKKFQQYDWGKAKNLKRYGSIEPPEYDLSKVITPTFLYWGKNDSLADPTDVEWLSNRLPASCLIGCYPVDFTDWNHLDFLYGEDAKKLVYDKMLNKMKLKIDT</sequence>
<feature type="domain" description="Splicing factor cactin central" evidence="2">
    <location>
        <begin position="13"/>
        <end position="122"/>
    </location>
</feature>
<reference evidence="3" key="1">
    <citation type="submission" date="2020-11" db="EMBL/GenBank/DDBJ databases">
        <authorList>
            <person name="Tran Van P."/>
        </authorList>
    </citation>
    <scope>NUCLEOTIDE SEQUENCE</scope>
</reference>
<dbReference type="EMBL" id="CAJPEV010003997">
    <property type="protein sequence ID" value="CAG0900961.1"/>
    <property type="molecule type" value="Genomic_DNA"/>
</dbReference>
<feature type="region of interest" description="Disordered" evidence="1">
    <location>
        <begin position="280"/>
        <end position="308"/>
    </location>
</feature>
<gene>
    <name evidence="3" type="ORF">DSTB1V02_LOCUS11741</name>
</gene>
<dbReference type="SUPFAM" id="SSF53474">
    <property type="entry name" value="alpha/beta-Hydrolases"/>
    <property type="match status" value="1"/>
</dbReference>
<evidence type="ECO:0000259" key="2">
    <source>
        <dbReference type="Pfam" id="PF10312"/>
    </source>
</evidence>
<dbReference type="EMBL" id="LR903514">
    <property type="protein sequence ID" value="CAD7251980.1"/>
    <property type="molecule type" value="Genomic_DNA"/>
</dbReference>
<keyword evidence="4" id="KW-1185">Reference proteome</keyword>
<feature type="region of interest" description="Disordered" evidence="1">
    <location>
        <begin position="155"/>
        <end position="192"/>
    </location>
</feature>
<dbReference type="OrthoDB" id="9974421at2759"/>
<accession>A0A7R9ADC0</accession>
<feature type="compositionally biased region" description="Basic and acidic residues" evidence="1">
    <location>
        <begin position="280"/>
        <end position="294"/>
    </location>
</feature>
<name>A0A7R9ADC0_9CRUS</name>
<evidence type="ECO:0000313" key="3">
    <source>
        <dbReference type="EMBL" id="CAD7251980.1"/>
    </source>
</evidence>